<dbReference type="GO" id="GO:0046556">
    <property type="term" value="F:alpha-L-arabinofuranosidase activity"/>
    <property type="evidence" value="ECO:0007669"/>
    <property type="project" value="TreeGrafter"/>
</dbReference>
<reference evidence="4 5" key="1">
    <citation type="submission" date="2021-07" db="EMBL/GenBank/DDBJ databases">
        <title>The Aristolochia fimbriata genome: insights into angiosperm evolution, floral development and chemical biosynthesis.</title>
        <authorList>
            <person name="Jiao Y."/>
        </authorList>
    </citation>
    <scope>NUCLEOTIDE SEQUENCE [LARGE SCALE GENOMIC DNA]</scope>
    <source>
        <strain evidence="4">IBCAS-2021</strain>
        <tissue evidence="4">Leaf</tissue>
    </source>
</reference>
<accession>A0AAV7ERV4</accession>
<feature type="chain" id="PRO_5043989464" evidence="3">
    <location>
        <begin position="28"/>
        <end position="179"/>
    </location>
</feature>
<dbReference type="EMBL" id="JAINDJ010000004">
    <property type="protein sequence ID" value="KAG9451583.1"/>
    <property type="molecule type" value="Genomic_DNA"/>
</dbReference>
<organism evidence="4 5">
    <name type="scientific">Aristolochia fimbriata</name>
    <name type="common">White veined hardy Dutchman's pipe vine</name>
    <dbReference type="NCBI Taxonomy" id="158543"/>
    <lineage>
        <taxon>Eukaryota</taxon>
        <taxon>Viridiplantae</taxon>
        <taxon>Streptophyta</taxon>
        <taxon>Embryophyta</taxon>
        <taxon>Tracheophyta</taxon>
        <taxon>Spermatophyta</taxon>
        <taxon>Magnoliopsida</taxon>
        <taxon>Magnoliidae</taxon>
        <taxon>Piperales</taxon>
        <taxon>Aristolochiaceae</taxon>
        <taxon>Aristolochia</taxon>
    </lineage>
</organism>
<evidence type="ECO:0000256" key="2">
    <source>
        <dbReference type="ARBA" id="ARBA00022801"/>
    </source>
</evidence>
<dbReference type="InterPro" id="IPR036962">
    <property type="entry name" value="Glyco_hydro_3_N_sf"/>
</dbReference>
<dbReference type="GO" id="GO:0009505">
    <property type="term" value="C:plant-type cell wall"/>
    <property type="evidence" value="ECO:0007669"/>
    <property type="project" value="TreeGrafter"/>
</dbReference>
<comment type="similarity">
    <text evidence="1">Belongs to the glycosyl hydrolase 3 family.</text>
</comment>
<dbReference type="GO" id="GO:0031222">
    <property type="term" value="P:arabinan catabolic process"/>
    <property type="evidence" value="ECO:0007669"/>
    <property type="project" value="TreeGrafter"/>
</dbReference>
<dbReference type="PANTHER" id="PTHR42721">
    <property type="entry name" value="SUGAR HYDROLASE-RELATED"/>
    <property type="match status" value="1"/>
</dbReference>
<evidence type="ECO:0000256" key="1">
    <source>
        <dbReference type="ARBA" id="ARBA00005336"/>
    </source>
</evidence>
<feature type="signal peptide" evidence="3">
    <location>
        <begin position="1"/>
        <end position="27"/>
    </location>
</feature>
<dbReference type="AlphaFoldDB" id="A0AAV7ERV4"/>
<keyword evidence="2" id="KW-0378">Hydrolase</keyword>
<dbReference type="PANTHER" id="PTHR42721:SF3">
    <property type="entry name" value="BETA-D-XYLOSIDASE 5-RELATED"/>
    <property type="match status" value="1"/>
</dbReference>
<gene>
    <name evidence="4" type="ORF">H6P81_011548</name>
</gene>
<protein>
    <submittedName>
        <fullName evidence="4">Uncharacterized protein</fullName>
    </submittedName>
</protein>
<name>A0AAV7ERV4_ARIFI</name>
<keyword evidence="5" id="KW-1185">Reference proteome</keyword>
<dbReference type="SUPFAM" id="SSF51445">
    <property type="entry name" value="(Trans)glycosidases"/>
    <property type="match status" value="1"/>
</dbReference>
<evidence type="ECO:0000313" key="5">
    <source>
        <dbReference type="Proteomes" id="UP000825729"/>
    </source>
</evidence>
<dbReference type="InterPro" id="IPR017853">
    <property type="entry name" value="GH"/>
</dbReference>
<sequence length="179" mass="19871">MYSGMRLAFHLLSLLLCFLLLPGSSSSALPPFACGASHPLTDSFGFCKTSLPISRRVEDLISRLTIDEKISQLVVKAPSITRLGVPSYNWWSEALHGIGYMDGGIQLAGDETQYGLYGVLLNGTIRSATSFPQVIHSAASFNPFLWYRIGEVKLFPLLCSILIETFRGLSVREWREVRK</sequence>
<dbReference type="Proteomes" id="UP000825729">
    <property type="component" value="Unassembled WGS sequence"/>
</dbReference>
<dbReference type="Gene3D" id="3.20.20.300">
    <property type="entry name" value="Glycoside hydrolase, family 3, N-terminal domain"/>
    <property type="match status" value="1"/>
</dbReference>
<proteinExistence type="inferred from homology"/>
<evidence type="ECO:0000256" key="3">
    <source>
        <dbReference type="SAM" id="SignalP"/>
    </source>
</evidence>
<dbReference type="InterPro" id="IPR044993">
    <property type="entry name" value="BXL"/>
</dbReference>
<comment type="caution">
    <text evidence="4">The sequence shown here is derived from an EMBL/GenBank/DDBJ whole genome shotgun (WGS) entry which is preliminary data.</text>
</comment>
<dbReference type="GO" id="GO:0045493">
    <property type="term" value="P:xylan catabolic process"/>
    <property type="evidence" value="ECO:0007669"/>
    <property type="project" value="InterPro"/>
</dbReference>
<evidence type="ECO:0000313" key="4">
    <source>
        <dbReference type="EMBL" id="KAG9451583.1"/>
    </source>
</evidence>
<keyword evidence="3" id="KW-0732">Signal</keyword>
<dbReference type="GO" id="GO:0009044">
    <property type="term" value="F:xylan 1,4-beta-xylosidase activity"/>
    <property type="evidence" value="ECO:0007669"/>
    <property type="project" value="InterPro"/>
</dbReference>